<dbReference type="GO" id="GO:0016020">
    <property type="term" value="C:membrane"/>
    <property type="evidence" value="ECO:0007669"/>
    <property type="project" value="UniProtKB-SubCell"/>
</dbReference>
<evidence type="ECO:0000313" key="4">
    <source>
        <dbReference type="EMBL" id="OBA21689.1"/>
    </source>
</evidence>
<evidence type="ECO:0000256" key="3">
    <source>
        <dbReference type="SAM" id="SignalP"/>
    </source>
</evidence>
<dbReference type="InterPro" id="IPR004345">
    <property type="entry name" value="TB2_DP1_HVA22"/>
</dbReference>
<dbReference type="OrthoDB" id="434647at2759"/>
<keyword evidence="3" id="KW-0732">Signal</keyword>
<dbReference type="AlphaFoldDB" id="A0A1A0HC26"/>
<dbReference type="Pfam" id="PF03134">
    <property type="entry name" value="TB2_DP1_HVA22"/>
    <property type="match status" value="1"/>
</dbReference>
<gene>
    <name evidence="4" type="ORF">METBIDRAFT_190765</name>
</gene>
<feature type="compositionally biased region" description="Basic and acidic residues" evidence="2">
    <location>
        <begin position="239"/>
        <end position="251"/>
    </location>
</feature>
<dbReference type="PANTHER" id="PTHR12300:SF177">
    <property type="entry name" value="PROTEIN YOP1"/>
    <property type="match status" value="1"/>
</dbReference>
<evidence type="ECO:0000256" key="1">
    <source>
        <dbReference type="RuleBase" id="RU362006"/>
    </source>
</evidence>
<reference evidence="4 5" key="1">
    <citation type="submission" date="2016-05" db="EMBL/GenBank/DDBJ databases">
        <title>Comparative genomics of biotechnologically important yeasts.</title>
        <authorList>
            <consortium name="DOE Joint Genome Institute"/>
            <person name="Riley R."/>
            <person name="Haridas S."/>
            <person name="Wolfe K.H."/>
            <person name="Lopes M.R."/>
            <person name="Hittinger C.T."/>
            <person name="Goker M."/>
            <person name="Salamov A."/>
            <person name="Wisecaver J."/>
            <person name="Long T.M."/>
            <person name="Aerts A.L."/>
            <person name="Barry K."/>
            <person name="Choi C."/>
            <person name="Clum A."/>
            <person name="Coughlan A.Y."/>
            <person name="Deshpande S."/>
            <person name="Douglass A.P."/>
            <person name="Hanson S.J."/>
            <person name="Klenk H.-P."/>
            <person name="LaButti K."/>
            <person name="Lapidus A."/>
            <person name="Lindquist E."/>
            <person name="Lipzen A."/>
            <person name="Meier-kolthoff J.P."/>
            <person name="Ohm R.A."/>
            <person name="Otillar R.P."/>
            <person name="Pangilinan J."/>
            <person name="Peng Y."/>
            <person name="Rokas A."/>
            <person name="Rosa C.A."/>
            <person name="Scheuner C."/>
            <person name="Sibirny A.A."/>
            <person name="Slot J.C."/>
            <person name="Stielow J.B."/>
            <person name="Sun H."/>
            <person name="Kurtzman C.P."/>
            <person name="Blackwell M."/>
            <person name="Grigoriev I.V."/>
            <person name="Jeffries T.W."/>
        </authorList>
    </citation>
    <scope>NUCLEOTIDE SEQUENCE [LARGE SCALE GENOMIC DNA]</scope>
    <source>
        <strain evidence="4 5">NRRL YB-4993</strain>
    </source>
</reference>
<comment type="subcellular location">
    <subcellularLocation>
        <location evidence="1">Membrane</location>
        <topology evidence="1">Multi-pass membrane protein</topology>
    </subcellularLocation>
</comment>
<proteinExistence type="inferred from homology"/>
<protein>
    <recommendedName>
        <fullName evidence="1">Protein YOP1</fullName>
    </recommendedName>
</protein>
<accession>A0A1A0HC26</accession>
<feature type="compositionally biased region" description="Low complexity" evidence="2">
    <location>
        <begin position="252"/>
        <end position="271"/>
    </location>
</feature>
<feature type="signal peptide" evidence="3">
    <location>
        <begin position="1"/>
        <end position="17"/>
    </location>
</feature>
<dbReference type="EMBL" id="LXTC01000003">
    <property type="protein sequence ID" value="OBA21689.1"/>
    <property type="molecule type" value="Genomic_DNA"/>
</dbReference>
<dbReference type="STRING" id="869754.A0A1A0HC26"/>
<comment type="similarity">
    <text evidence="1">Belongs to the DP1 family.</text>
</comment>
<comment type="caution">
    <text evidence="4">The sequence shown here is derived from an EMBL/GenBank/DDBJ whole genome shotgun (WGS) entry which is preliminary data.</text>
</comment>
<feature type="chain" id="PRO_5008291901" description="Protein YOP1" evidence="3">
    <location>
        <begin position="18"/>
        <end position="278"/>
    </location>
</feature>
<organism evidence="4 5">
    <name type="scientific">Metschnikowia bicuspidata var. bicuspidata NRRL YB-4993</name>
    <dbReference type="NCBI Taxonomy" id="869754"/>
    <lineage>
        <taxon>Eukaryota</taxon>
        <taxon>Fungi</taxon>
        <taxon>Dikarya</taxon>
        <taxon>Ascomycota</taxon>
        <taxon>Saccharomycotina</taxon>
        <taxon>Pichiomycetes</taxon>
        <taxon>Metschnikowiaceae</taxon>
        <taxon>Metschnikowia</taxon>
    </lineage>
</organism>
<dbReference type="RefSeq" id="XP_018712199.1">
    <property type="nucleotide sequence ID" value="XM_018854841.1"/>
</dbReference>
<evidence type="ECO:0000256" key="2">
    <source>
        <dbReference type="SAM" id="MobiDB-lite"/>
    </source>
</evidence>
<feature type="region of interest" description="Disordered" evidence="2">
    <location>
        <begin position="238"/>
        <end position="278"/>
    </location>
</feature>
<dbReference type="Proteomes" id="UP000092555">
    <property type="component" value="Unassembled WGS sequence"/>
</dbReference>
<keyword evidence="5" id="KW-1185">Reference proteome</keyword>
<name>A0A1A0HC26_9ASCO</name>
<dbReference type="GeneID" id="30027817"/>
<dbReference type="PANTHER" id="PTHR12300">
    <property type="entry name" value="HVA22-LIKE PROTEINS"/>
    <property type="match status" value="1"/>
</dbReference>
<evidence type="ECO:0000313" key="5">
    <source>
        <dbReference type="Proteomes" id="UP000092555"/>
    </source>
</evidence>
<sequence>MFGIFNLLIGSVYPVIASFKAYDSYSRLATKTGATTFTVKGVSIPLGTILRKATAAEAQIEEDTLNYRLLSVQMWLIYWIVNATVRAAETVLHLAWLPLYSIVRCMFSLWLVAPIMVSSARLKSSQVMSFNDVQQEWADFSSQGCGLVYFRYLRPFFDKHAGLLSQLSAEPLLAYISGLVVLPLAQRAGFWALARGALQPSAGYAETIAGYTGFSWPGRGRAGPEAKTAALEDISDYDVVDRPGGTEEPAARQRAAGQAEPPAASAGQAPQHRQPWFW</sequence>